<name>A0A4Z1HL63_9HELO</name>
<comment type="caution">
    <text evidence="1">The sequence shown here is derived from an EMBL/GenBank/DDBJ whole genome shotgun (WGS) entry which is preliminary data.</text>
</comment>
<evidence type="ECO:0000313" key="2">
    <source>
        <dbReference type="Proteomes" id="UP000297527"/>
    </source>
</evidence>
<protein>
    <submittedName>
        <fullName evidence="1">Uncharacterized protein</fullName>
    </submittedName>
</protein>
<gene>
    <name evidence="1" type="ORF">BCON_0207g00240</name>
</gene>
<accession>A0A4Z1HL63</accession>
<keyword evidence="2" id="KW-1185">Reference proteome</keyword>
<dbReference type="OrthoDB" id="10491539at2759"/>
<proteinExistence type="predicted"/>
<evidence type="ECO:0000313" key="1">
    <source>
        <dbReference type="EMBL" id="TGO49555.1"/>
    </source>
</evidence>
<organism evidence="1 2">
    <name type="scientific">Botryotinia convoluta</name>
    <dbReference type="NCBI Taxonomy" id="54673"/>
    <lineage>
        <taxon>Eukaryota</taxon>
        <taxon>Fungi</taxon>
        <taxon>Dikarya</taxon>
        <taxon>Ascomycota</taxon>
        <taxon>Pezizomycotina</taxon>
        <taxon>Leotiomycetes</taxon>
        <taxon>Helotiales</taxon>
        <taxon>Sclerotiniaceae</taxon>
        <taxon>Botryotinia</taxon>
    </lineage>
</organism>
<dbReference type="Proteomes" id="UP000297527">
    <property type="component" value="Unassembled WGS sequence"/>
</dbReference>
<dbReference type="AlphaFoldDB" id="A0A4Z1HL63"/>
<sequence>MLFDRVFPKSNYAGSEFLENEEIVEGKLSKLAGRGTRSFGRECMNPLLVSASKVLMRRRSIKYYCPNHDRGFPKPDQIIWSASREYGDAHDHLIY</sequence>
<reference evidence="1 2" key="1">
    <citation type="submission" date="2017-12" db="EMBL/GenBank/DDBJ databases">
        <title>Comparative genomics of Botrytis spp.</title>
        <authorList>
            <person name="Valero-Jimenez C.A."/>
            <person name="Tapia P."/>
            <person name="Veloso J."/>
            <person name="Silva-Moreno E."/>
            <person name="Staats M."/>
            <person name="Valdes J.H."/>
            <person name="Van Kan J.A.L."/>
        </authorList>
    </citation>
    <scope>NUCLEOTIDE SEQUENCE [LARGE SCALE GENOMIC DNA]</scope>
    <source>
        <strain evidence="1 2">MUCL11595</strain>
    </source>
</reference>
<dbReference type="EMBL" id="PQXN01000206">
    <property type="protein sequence ID" value="TGO49555.1"/>
    <property type="molecule type" value="Genomic_DNA"/>
</dbReference>